<dbReference type="InterPro" id="IPR036271">
    <property type="entry name" value="Tet_transcr_reg_TetR-rel_C_sf"/>
</dbReference>
<comment type="caution">
    <text evidence="6">The sequence shown here is derived from an EMBL/GenBank/DDBJ whole genome shotgun (WGS) entry which is preliminary data.</text>
</comment>
<dbReference type="PROSITE" id="PS50977">
    <property type="entry name" value="HTH_TETR_2"/>
    <property type="match status" value="1"/>
</dbReference>
<evidence type="ECO:0000313" key="7">
    <source>
        <dbReference type="Proteomes" id="UP000186040"/>
    </source>
</evidence>
<dbReference type="InterPro" id="IPR050109">
    <property type="entry name" value="HTH-type_TetR-like_transc_reg"/>
</dbReference>
<proteinExistence type="predicted"/>
<gene>
    <name evidence="6" type="ORF">BJP25_05995</name>
</gene>
<dbReference type="InterPro" id="IPR009057">
    <property type="entry name" value="Homeodomain-like_sf"/>
</dbReference>
<accession>A0A1Q9LTF5</accession>
<dbReference type="PANTHER" id="PTHR30055">
    <property type="entry name" value="HTH-TYPE TRANSCRIPTIONAL REGULATOR RUTR"/>
    <property type="match status" value="1"/>
</dbReference>
<evidence type="ECO:0000256" key="2">
    <source>
        <dbReference type="ARBA" id="ARBA00023125"/>
    </source>
</evidence>
<feature type="domain" description="HTH tetR-type" evidence="5">
    <location>
        <begin position="31"/>
        <end position="91"/>
    </location>
</feature>
<dbReference type="GO" id="GO:0000976">
    <property type="term" value="F:transcription cis-regulatory region binding"/>
    <property type="evidence" value="ECO:0007669"/>
    <property type="project" value="TreeGrafter"/>
</dbReference>
<dbReference type="Gene3D" id="1.10.10.60">
    <property type="entry name" value="Homeodomain-like"/>
    <property type="match status" value="1"/>
</dbReference>
<organism evidence="6 7">
    <name type="scientific">Actinokineospora bangkokensis</name>
    <dbReference type="NCBI Taxonomy" id="1193682"/>
    <lineage>
        <taxon>Bacteria</taxon>
        <taxon>Bacillati</taxon>
        <taxon>Actinomycetota</taxon>
        <taxon>Actinomycetes</taxon>
        <taxon>Pseudonocardiales</taxon>
        <taxon>Pseudonocardiaceae</taxon>
        <taxon>Actinokineospora</taxon>
    </lineage>
</organism>
<feature type="DNA-binding region" description="H-T-H motif" evidence="4">
    <location>
        <begin position="54"/>
        <end position="73"/>
    </location>
</feature>
<keyword evidence="2 4" id="KW-0238">DNA-binding</keyword>
<sequence>MAKDRGTPDPARSLALLWRTREPVAREGRTELTVAKIAATAIAVADAEGIAKLAMRRVGEALGVGTMSLYTYVPGKSELLDLMVDTVYGELPTTIPADGDWRDRLERVAMDNWRLYLAHPWLASVESSRPVLGPNLMAKYERELGALLDSGLGDVDTDSVLTLVLGHVRGCARAVAESAALERETGMTDQQWWQAHAPWLATFAGTAETPNADRIGTAAGEAHGTAYDPEHALRFGLQRLLDGIAVMVEQEAGARTASG</sequence>
<dbReference type="InterPro" id="IPR004111">
    <property type="entry name" value="Repressor_TetR_C"/>
</dbReference>
<evidence type="ECO:0000313" key="6">
    <source>
        <dbReference type="EMBL" id="OLR95316.1"/>
    </source>
</evidence>
<evidence type="ECO:0000256" key="4">
    <source>
        <dbReference type="PROSITE-ProRule" id="PRU00335"/>
    </source>
</evidence>
<dbReference type="SUPFAM" id="SSF48498">
    <property type="entry name" value="Tetracyclin repressor-like, C-terminal domain"/>
    <property type="match status" value="1"/>
</dbReference>
<evidence type="ECO:0000256" key="1">
    <source>
        <dbReference type="ARBA" id="ARBA00023015"/>
    </source>
</evidence>
<dbReference type="Gene3D" id="1.10.357.10">
    <property type="entry name" value="Tetracycline Repressor, domain 2"/>
    <property type="match status" value="1"/>
</dbReference>
<dbReference type="Proteomes" id="UP000186040">
    <property type="component" value="Unassembled WGS sequence"/>
</dbReference>
<dbReference type="AlphaFoldDB" id="A0A1Q9LTF5"/>
<name>A0A1Q9LTF5_9PSEU</name>
<dbReference type="RefSeq" id="WP_075972752.1">
    <property type="nucleotide sequence ID" value="NZ_MKQR01000002.1"/>
</dbReference>
<keyword evidence="3" id="KW-0804">Transcription</keyword>
<dbReference type="GO" id="GO:0003700">
    <property type="term" value="F:DNA-binding transcription factor activity"/>
    <property type="evidence" value="ECO:0007669"/>
    <property type="project" value="TreeGrafter"/>
</dbReference>
<keyword evidence="7" id="KW-1185">Reference proteome</keyword>
<dbReference type="PANTHER" id="PTHR30055:SF151">
    <property type="entry name" value="TRANSCRIPTIONAL REGULATORY PROTEIN"/>
    <property type="match status" value="1"/>
</dbReference>
<keyword evidence="1" id="KW-0805">Transcription regulation</keyword>
<dbReference type="OrthoDB" id="2570341at2"/>
<dbReference type="SUPFAM" id="SSF46689">
    <property type="entry name" value="Homeodomain-like"/>
    <property type="match status" value="1"/>
</dbReference>
<dbReference type="EMBL" id="MKQR01000002">
    <property type="protein sequence ID" value="OLR95316.1"/>
    <property type="molecule type" value="Genomic_DNA"/>
</dbReference>
<dbReference type="GO" id="GO:0045892">
    <property type="term" value="P:negative regulation of DNA-templated transcription"/>
    <property type="evidence" value="ECO:0007669"/>
    <property type="project" value="InterPro"/>
</dbReference>
<dbReference type="InterPro" id="IPR001647">
    <property type="entry name" value="HTH_TetR"/>
</dbReference>
<dbReference type="STRING" id="1193682.BJP25_05995"/>
<protein>
    <submittedName>
        <fullName evidence="6">TetR family transcriptional regulator</fullName>
    </submittedName>
</protein>
<dbReference type="Pfam" id="PF02909">
    <property type="entry name" value="TetR_C_1"/>
    <property type="match status" value="1"/>
</dbReference>
<evidence type="ECO:0000256" key="3">
    <source>
        <dbReference type="ARBA" id="ARBA00023163"/>
    </source>
</evidence>
<evidence type="ECO:0000259" key="5">
    <source>
        <dbReference type="PROSITE" id="PS50977"/>
    </source>
</evidence>
<reference evidence="6 7" key="1">
    <citation type="submission" date="2016-10" db="EMBL/GenBank/DDBJ databases">
        <title>The Draft Genome Sequence of Actinokineospora bangkokensis 44EHWT reveals the biosynthetic pathway of antifungal compounds Thailandins with unusual extender unit butylmalonyl-CoA.</title>
        <authorList>
            <person name="Greule A."/>
            <person name="Intra B."/>
            <person name="Flemming S."/>
            <person name="Rommel M.G."/>
            <person name="Panbangred W."/>
            <person name="Bechthold A."/>
        </authorList>
    </citation>
    <scope>NUCLEOTIDE SEQUENCE [LARGE SCALE GENOMIC DNA]</scope>
    <source>
        <strain evidence="6 7">44EHW</strain>
    </source>
</reference>